<dbReference type="EMBL" id="CAUEEQ010017078">
    <property type="protein sequence ID" value="CAJ0940403.1"/>
    <property type="molecule type" value="Genomic_DNA"/>
</dbReference>
<keyword evidence="4" id="KW-1185">Reference proteome</keyword>
<dbReference type="SUPFAM" id="SSF47802">
    <property type="entry name" value="DNA polymerase beta, N-terminal domain-like"/>
    <property type="match status" value="1"/>
</dbReference>
<dbReference type="InterPro" id="IPR010996">
    <property type="entry name" value="HHH_MUS81"/>
</dbReference>
<sequence length="171" mass="19063">MDSEVFRAAILCAQIQPNAAKLIGRRFILQMDNDPKHKAKATQEFIKAKKWNILEWPKNSPGLTALTVKNLFLYSSKAEAISSLKKYPLPLQNGKEAKILQNFGDGICKMLDQRLEKHYAEHGPNASIHSLSNNCEKNRTQKKASAPLPTPYADLPIDPQEGPSPTNEGLQ</sequence>
<dbReference type="Gene3D" id="1.10.150.110">
    <property type="entry name" value="DNA polymerase beta, N-terminal domain-like"/>
    <property type="match status" value="1"/>
</dbReference>
<feature type="region of interest" description="Disordered" evidence="1">
    <location>
        <begin position="123"/>
        <end position="171"/>
    </location>
</feature>
<accession>A0ABN9LF65</accession>
<evidence type="ECO:0000259" key="2">
    <source>
        <dbReference type="Pfam" id="PF14716"/>
    </source>
</evidence>
<organism evidence="3 4">
    <name type="scientific">Ranitomeya imitator</name>
    <name type="common">mimic poison frog</name>
    <dbReference type="NCBI Taxonomy" id="111125"/>
    <lineage>
        <taxon>Eukaryota</taxon>
        <taxon>Metazoa</taxon>
        <taxon>Chordata</taxon>
        <taxon>Craniata</taxon>
        <taxon>Vertebrata</taxon>
        <taxon>Euteleostomi</taxon>
        <taxon>Amphibia</taxon>
        <taxon>Batrachia</taxon>
        <taxon>Anura</taxon>
        <taxon>Neobatrachia</taxon>
        <taxon>Hyloidea</taxon>
        <taxon>Dendrobatidae</taxon>
        <taxon>Dendrobatinae</taxon>
        <taxon>Ranitomeya</taxon>
    </lineage>
</organism>
<evidence type="ECO:0000313" key="3">
    <source>
        <dbReference type="EMBL" id="CAJ0940403.1"/>
    </source>
</evidence>
<evidence type="ECO:0000256" key="1">
    <source>
        <dbReference type="SAM" id="MobiDB-lite"/>
    </source>
</evidence>
<protein>
    <recommendedName>
        <fullName evidence="2">Crossover junction endonuclease MUS81-like HHH domain-containing protein</fullName>
    </recommendedName>
</protein>
<dbReference type="InterPro" id="IPR027421">
    <property type="entry name" value="DNA_pol_lamdba_lyase_dom_sf"/>
</dbReference>
<reference evidence="3" key="1">
    <citation type="submission" date="2023-07" db="EMBL/GenBank/DDBJ databases">
        <authorList>
            <person name="Stuckert A."/>
        </authorList>
    </citation>
    <scope>NUCLEOTIDE SEQUENCE</scope>
</reference>
<dbReference type="Proteomes" id="UP001176940">
    <property type="component" value="Unassembled WGS sequence"/>
</dbReference>
<name>A0ABN9LF65_9NEOB</name>
<comment type="caution">
    <text evidence="3">The sequence shown here is derived from an EMBL/GenBank/DDBJ whole genome shotgun (WGS) entry which is preliminary data.</text>
</comment>
<gene>
    <name evidence="3" type="ORF">RIMI_LOCUS8559222</name>
</gene>
<proteinExistence type="predicted"/>
<evidence type="ECO:0000313" key="4">
    <source>
        <dbReference type="Proteomes" id="UP001176940"/>
    </source>
</evidence>
<dbReference type="Pfam" id="PF14716">
    <property type="entry name" value="HHH_8"/>
    <property type="match status" value="1"/>
</dbReference>
<feature type="domain" description="Crossover junction endonuclease MUS81-like HHH" evidence="2">
    <location>
        <begin position="79"/>
        <end position="118"/>
    </location>
</feature>